<dbReference type="RefSeq" id="WP_107216585.1">
    <property type="nucleotide sequence ID" value="NZ_KZ686270.1"/>
</dbReference>
<dbReference type="OrthoDB" id="9780430at2"/>
<dbReference type="InterPro" id="IPR040442">
    <property type="entry name" value="Pyrv_kinase-like_dom_sf"/>
</dbReference>
<comment type="caution">
    <text evidence="1">The sequence shown here is derived from an EMBL/GenBank/DDBJ whole genome shotgun (WGS) entry which is preliminary data.</text>
</comment>
<dbReference type="AlphaFoldDB" id="A0A2T3HIT5"/>
<dbReference type="CDD" id="cd00377">
    <property type="entry name" value="ICL_PEPM"/>
    <property type="match status" value="1"/>
</dbReference>
<dbReference type="Pfam" id="PF13714">
    <property type="entry name" value="PEP_mutase"/>
    <property type="match status" value="1"/>
</dbReference>
<keyword evidence="1" id="KW-0670">Pyruvate</keyword>
<evidence type="ECO:0000313" key="2">
    <source>
        <dbReference type="Proteomes" id="UP000240912"/>
    </source>
</evidence>
<reference evidence="1 2" key="1">
    <citation type="submission" date="2018-03" db="EMBL/GenBank/DDBJ databases">
        <authorList>
            <person name="Keele B.F."/>
        </authorList>
    </citation>
    <scope>NUCLEOTIDE SEQUENCE [LARGE SCALE GENOMIC DNA]</scope>
    <source>
        <strain evidence="1 2">YL28-9</strain>
    </source>
</reference>
<name>A0A2T3HIT5_9SPHI</name>
<protein>
    <submittedName>
        <fullName evidence="1">Isocitrate lyase/phosphoenolpyruvate mutase family protein</fullName>
    </submittedName>
</protein>
<dbReference type="Proteomes" id="UP000240912">
    <property type="component" value="Unassembled WGS sequence"/>
</dbReference>
<proteinExistence type="predicted"/>
<dbReference type="InterPro" id="IPR015813">
    <property type="entry name" value="Pyrv/PenolPyrv_kinase-like_dom"/>
</dbReference>
<dbReference type="GO" id="GO:0016829">
    <property type="term" value="F:lyase activity"/>
    <property type="evidence" value="ECO:0007669"/>
    <property type="project" value="UniProtKB-KW"/>
</dbReference>
<dbReference type="Gene3D" id="3.20.20.60">
    <property type="entry name" value="Phosphoenolpyruvate-binding domains"/>
    <property type="match status" value="1"/>
</dbReference>
<sequence length="259" mass="27824">MNHKKIFSDLHDQSRPFVLGNFWDVHSARLLEQAGCKAIGTSSQAVATALGYDDGEQIPFEQLVRLAKSVTSAVSIPVTIDIEAGYSRNTGEILDNIARLQDNGVAGINIEDSLPGQARQLCRPADFAETLAAIADLNSEYNPGMFLNVRTDAFLTGHPSALSETLARAALYAESGADGLFVPGISRPSDIETLTGSTQLPVNVMALPTLPDFETLAKLGVKRISLGPFLFEQVYKQIGSTIKALETTQNSSQLFTPSI</sequence>
<dbReference type="InterPro" id="IPR039556">
    <property type="entry name" value="ICL/PEPM"/>
</dbReference>
<organism evidence="1 2">
    <name type="scientific">Pedobacter yulinensis</name>
    <dbReference type="NCBI Taxonomy" id="2126353"/>
    <lineage>
        <taxon>Bacteria</taxon>
        <taxon>Pseudomonadati</taxon>
        <taxon>Bacteroidota</taxon>
        <taxon>Sphingobacteriia</taxon>
        <taxon>Sphingobacteriales</taxon>
        <taxon>Sphingobacteriaceae</taxon>
        <taxon>Pedobacter</taxon>
    </lineage>
</organism>
<dbReference type="SUPFAM" id="SSF51621">
    <property type="entry name" value="Phosphoenolpyruvate/pyruvate domain"/>
    <property type="match status" value="1"/>
</dbReference>
<dbReference type="EMBL" id="PYLS01000006">
    <property type="protein sequence ID" value="PST82347.1"/>
    <property type="molecule type" value="Genomic_DNA"/>
</dbReference>
<dbReference type="PANTHER" id="PTHR42905:SF16">
    <property type="entry name" value="CARBOXYPHOSPHONOENOLPYRUVATE PHOSPHONOMUTASE-LIKE PROTEIN (AFU_ORTHOLOGUE AFUA_5G07230)"/>
    <property type="match status" value="1"/>
</dbReference>
<dbReference type="PANTHER" id="PTHR42905">
    <property type="entry name" value="PHOSPHOENOLPYRUVATE CARBOXYLASE"/>
    <property type="match status" value="1"/>
</dbReference>
<gene>
    <name evidence="1" type="ORF">C7T94_16330</name>
</gene>
<keyword evidence="1" id="KW-0456">Lyase</keyword>
<keyword evidence="2" id="KW-1185">Reference proteome</keyword>
<evidence type="ECO:0000313" key="1">
    <source>
        <dbReference type="EMBL" id="PST82347.1"/>
    </source>
</evidence>
<accession>A0A2T3HIT5</accession>